<dbReference type="AlphaFoldDB" id="I2GFZ3"/>
<keyword evidence="2" id="KW-1185">Reference proteome</keyword>
<dbReference type="EMBL" id="CAIT01000006">
    <property type="protein sequence ID" value="CCH52818.1"/>
    <property type="molecule type" value="Genomic_DNA"/>
</dbReference>
<evidence type="ECO:0000313" key="1">
    <source>
        <dbReference type="EMBL" id="CCH52818.1"/>
    </source>
</evidence>
<organism evidence="1 2">
    <name type="scientific">Fibrisoma limi BUZ 3</name>
    <dbReference type="NCBI Taxonomy" id="1185876"/>
    <lineage>
        <taxon>Bacteria</taxon>
        <taxon>Pseudomonadati</taxon>
        <taxon>Bacteroidota</taxon>
        <taxon>Cytophagia</taxon>
        <taxon>Cytophagales</taxon>
        <taxon>Spirosomataceae</taxon>
        <taxon>Fibrisoma</taxon>
    </lineage>
</organism>
<name>I2GFZ3_9BACT</name>
<comment type="caution">
    <text evidence="1">The sequence shown here is derived from an EMBL/GenBank/DDBJ whole genome shotgun (WGS) entry which is preliminary data.</text>
</comment>
<reference evidence="1 2" key="1">
    <citation type="journal article" date="2012" name="J. Bacteriol.">
        <title>Genome Sequence of the Filamentous Bacterium Fibrisoma limi BUZ 3T.</title>
        <authorList>
            <person name="Filippini M."/>
            <person name="Qi W."/>
            <person name="Jaenicke S."/>
            <person name="Goesmann A."/>
            <person name="Smits T.H."/>
            <person name="Bagheri H.C."/>
        </authorList>
    </citation>
    <scope>NUCLEOTIDE SEQUENCE [LARGE SCALE GENOMIC DNA]</scope>
    <source>
        <strain evidence="2">BUZ 3T</strain>
    </source>
</reference>
<evidence type="ECO:0000313" key="2">
    <source>
        <dbReference type="Proteomes" id="UP000009309"/>
    </source>
</evidence>
<proteinExistence type="predicted"/>
<accession>I2GFZ3</accession>
<sequence>MLNLVESAWKGKTVLIVLNSQGQVVEHCALNYDYVSGQPYY</sequence>
<protein>
    <submittedName>
        <fullName evidence="1">Uncharacterized protein</fullName>
    </submittedName>
</protein>
<dbReference type="Proteomes" id="UP000009309">
    <property type="component" value="Unassembled WGS sequence"/>
</dbReference>
<gene>
    <name evidence="1" type="ORF">BN8_01850</name>
</gene>